<gene>
    <name evidence="1" type="ORF">AMPC_13100</name>
</gene>
<name>A0ABM7X8M4_9BACT</name>
<accession>A0ABM7X8M4</accession>
<organism evidence="1 2">
    <name type="scientific">Anaeromyxobacter paludicola</name>
    <dbReference type="NCBI Taxonomy" id="2918171"/>
    <lineage>
        <taxon>Bacteria</taxon>
        <taxon>Pseudomonadati</taxon>
        <taxon>Myxococcota</taxon>
        <taxon>Myxococcia</taxon>
        <taxon>Myxococcales</taxon>
        <taxon>Cystobacterineae</taxon>
        <taxon>Anaeromyxobacteraceae</taxon>
        <taxon>Anaeromyxobacter</taxon>
    </lineage>
</organism>
<evidence type="ECO:0000313" key="2">
    <source>
        <dbReference type="Proteomes" id="UP001162734"/>
    </source>
</evidence>
<proteinExistence type="predicted"/>
<evidence type="ECO:0008006" key="3">
    <source>
        <dbReference type="Google" id="ProtNLM"/>
    </source>
</evidence>
<evidence type="ECO:0000313" key="1">
    <source>
        <dbReference type="EMBL" id="BDG08197.1"/>
    </source>
</evidence>
<dbReference type="EMBL" id="AP025592">
    <property type="protein sequence ID" value="BDG08197.1"/>
    <property type="molecule type" value="Genomic_DNA"/>
</dbReference>
<keyword evidence="2" id="KW-1185">Reference proteome</keyword>
<sequence length="384" mass="41129">MQGIPESVRRAAGLGRAGAAMVLAAWLGVPAGPARAATVVEPAARLVLEGGYDSNVYLDGRGGDRMGRVSPDVGVLVKDHLYRLGLGYGADLLLYPTLVSHAVTNHRGELRLDWRPARRWTAELDAKGTYTLDPVGLAQVGVLAKGGQALLLRGGARVAWRAEKPLRLALTFQERAVRFDDGTGAAAHVPGVEAAWILSERDELAAAYRLDLFRPIGATAFQGAEAHEAKAIYRRKLDRRYALELEGGPALWTRGGQVSVVPEGAATLLYNHRWVDLRFTAQHGLALGALAHPGLYDAVEAGVAWRAGRTWRLAADSGVWRGGDVPTGDNAVTGYLLGGELTYLFGNGLSMGVAASRFARFDDPSPAHARNLVGLRVGWELKPR</sequence>
<reference evidence="2" key="1">
    <citation type="journal article" date="2022" name="Int. J. Syst. Evol. Microbiol.">
        <title>Anaeromyxobacter oryzae sp. nov., Anaeromyxobacter diazotrophicus sp. nov. and Anaeromyxobacter paludicola sp. nov., isolated from paddy soils.</title>
        <authorList>
            <person name="Itoh H."/>
            <person name="Xu Z."/>
            <person name="Mise K."/>
            <person name="Masuda Y."/>
            <person name="Ushijima N."/>
            <person name="Hayakawa C."/>
            <person name="Shiratori Y."/>
            <person name="Senoo K."/>
        </authorList>
    </citation>
    <scope>NUCLEOTIDE SEQUENCE [LARGE SCALE GENOMIC DNA]</scope>
    <source>
        <strain evidence="2">Red630</strain>
    </source>
</reference>
<dbReference type="RefSeq" id="WP_248345378.1">
    <property type="nucleotide sequence ID" value="NZ_AP025592.1"/>
</dbReference>
<dbReference type="Proteomes" id="UP001162734">
    <property type="component" value="Chromosome"/>
</dbReference>
<protein>
    <recommendedName>
        <fullName evidence="3">Alginate export domain-containing protein</fullName>
    </recommendedName>
</protein>